<evidence type="ECO:0000259" key="3">
    <source>
        <dbReference type="Pfam" id="PF00483"/>
    </source>
</evidence>
<evidence type="ECO:0000259" key="4">
    <source>
        <dbReference type="Pfam" id="PF25087"/>
    </source>
</evidence>
<dbReference type="InterPro" id="IPR029044">
    <property type="entry name" value="Nucleotide-diphossugar_trans"/>
</dbReference>
<comment type="similarity">
    <text evidence="1">Belongs to the transferase hexapeptide repeat family.</text>
</comment>
<dbReference type="RefSeq" id="WP_250584728.1">
    <property type="nucleotide sequence ID" value="NZ_JAKRVX010000004.1"/>
</dbReference>
<comment type="caution">
    <text evidence="5">The sequence shown here is derived from an EMBL/GenBank/DDBJ whole genome shotgun (WGS) entry which is preliminary data.</text>
</comment>
<sequence>MANQTPPAVILAAGEGRRLEPLTNRRPKPMLPVTNRPLLEYVVEAVENAGLDRIIFVVGYYEERIRNHFGDGDSWDVDIEYVTQEKQLGTAHALLQAAPLINEPFVLLNGDRIVESKLVSDVQETLETTGGPVVSVTPAENPRHYGVVELDGSATRIQSITEKPTGPIQSNLINAGVYGFDQSIFDEITQTTADSGELAITTTLTNLLVDQDVHVVQYRGQWLDVSHLWDLLTVNAALAGQRSGERSPESDKVSIAADTAIGSDVKIGPHASIGGGTAIGANATVEANAVIINSIIFPDTVIEAGAVVRDAVISENTRVGANVTIAGGDTQMVVDGTVYKDIALGGVVGDNATLGGAVTIAPGTVVGDGASIEDGAIISGHIESDAIVRRG</sequence>
<accession>A0AAE3KBR4</accession>
<name>A0AAE3KBR4_9EURY</name>
<dbReference type="Gene3D" id="3.90.550.10">
    <property type="entry name" value="Spore Coat Polysaccharide Biosynthesis Protein SpsA, Chain A"/>
    <property type="match status" value="1"/>
</dbReference>
<dbReference type="Pfam" id="PF00483">
    <property type="entry name" value="NTP_transferase"/>
    <property type="match status" value="1"/>
</dbReference>
<protein>
    <recommendedName>
        <fullName evidence="2">Bifunctional protein GlmU</fullName>
    </recommendedName>
</protein>
<keyword evidence="6" id="KW-1185">Reference proteome</keyword>
<dbReference type="InterPro" id="IPR056729">
    <property type="entry name" value="GMPPB_C"/>
</dbReference>
<organism evidence="5 6">
    <name type="scientific">Natronocalculus amylovorans</name>
    <dbReference type="NCBI Taxonomy" id="2917812"/>
    <lineage>
        <taxon>Archaea</taxon>
        <taxon>Methanobacteriati</taxon>
        <taxon>Methanobacteriota</taxon>
        <taxon>Stenosarchaea group</taxon>
        <taxon>Halobacteria</taxon>
        <taxon>Halobacteriales</taxon>
        <taxon>Haloferacaceae</taxon>
        <taxon>Natronocalculus</taxon>
    </lineage>
</organism>
<gene>
    <name evidence="5" type="ORF">AArcSt2_11290</name>
</gene>
<keyword evidence="5" id="KW-0808">Transferase</keyword>
<evidence type="ECO:0000313" key="6">
    <source>
        <dbReference type="Proteomes" id="UP001203207"/>
    </source>
</evidence>
<reference evidence="5" key="2">
    <citation type="submission" date="2022-02" db="EMBL/GenBank/DDBJ databases">
        <authorList>
            <person name="Elcheninov A.G."/>
            <person name="Sorokin D.Y."/>
            <person name="Kublanov I.V."/>
        </authorList>
    </citation>
    <scope>NUCLEOTIDE SEQUENCE</scope>
    <source>
        <strain evidence="5">AArc-St2</strain>
    </source>
</reference>
<feature type="domain" description="Mannose-1-phosphate guanyltransferase C-terminal" evidence="4">
    <location>
        <begin position="258"/>
        <end position="327"/>
    </location>
</feature>
<dbReference type="InterPro" id="IPR050486">
    <property type="entry name" value="Mannose-1P_guanyltransferase"/>
</dbReference>
<dbReference type="SUPFAM" id="SSF53448">
    <property type="entry name" value="Nucleotide-diphospho-sugar transferases"/>
    <property type="match status" value="1"/>
</dbReference>
<reference evidence="5" key="1">
    <citation type="journal article" date="2022" name="Syst. Appl. Microbiol.">
        <title>Natronocalculus amylovorans gen. nov., sp. nov., and Natranaeroarchaeum aerophilus sp. nov., dominant culturable amylolytic natronoarchaea from hypersaline soda lakes in southwestern Siberia.</title>
        <authorList>
            <person name="Sorokin D.Y."/>
            <person name="Elcheninov A.G."/>
            <person name="Khizhniak T.V."/>
            <person name="Koenen M."/>
            <person name="Bale N.J."/>
            <person name="Damste J.S.S."/>
            <person name="Kublanov I.V."/>
        </authorList>
    </citation>
    <scope>NUCLEOTIDE SEQUENCE</scope>
    <source>
        <strain evidence="5">AArc-St2</strain>
    </source>
</reference>
<proteinExistence type="inferred from homology"/>
<dbReference type="AlphaFoldDB" id="A0AAE3KBR4"/>
<dbReference type="Proteomes" id="UP001203207">
    <property type="component" value="Unassembled WGS sequence"/>
</dbReference>
<dbReference type="GO" id="GO:0016740">
    <property type="term" value="F:transferase activity"/>
    <property type="evidence" value="ECO:0007669"/>
    <property type="project" value="UniProtKB-KW"/>
</dbReference>
<dbReference type="EMBL" id="JAKRVX010000004">
    <property type="protein sequence ID" value="MCL9817529.1"/>
    <property type="molecule type" value="Genomic_DNA"/>
</dbReference>
<feature type="domain" description="Nucleotidyl transferase" evidence="3">
    <location>
        <begin position="8"/>
        <end position="238"/>
    </location>
</feature>
<evidence type="ECO:0000313" key="5">
    <source>
        <dbReference type="EMBL" id="MCL9817529.1"/>
    </source>
</evidence>
<evidence type="ECO:0000256" key="1">
    <source>
        <dbReference type="ARBA" id="ARBA00007274"/>
    </source>
</evidence>
<dbReference type="InterPro" id="IPR011004">
    <property type="entry name" value="Trimer_LpxA-like_sf"/>
</dbReference>
<dbReference type="PANTHER" id="PTHR22572">
    <property type="entry name" value="SUGAR-1-PHOSPHATE GUANYL TRANSFERASE"/>
    <property type="match status" value="1"/>
</dbReference>
<dbReference type="Gene3D" id="2.160.10.10">
    <property type="entry name" value="Hexapeptide repeat proteins"/>
    <property type="match status" value="1"/>
</dbReference>
<evidence type="ECO:0000256" key="2">
    <source>
        <dbReference type="ARBA" id="ARBA00013414"/>
    </source>
</evidence>
<dbReference type="SUPFAM" id="SSF51161">
    <property type="entry name" value="Trimeric LpxA-like enzymes"/>
    <property type="match status" value="1"/>
</dbReference>
<dbReference type="CDD" id="cd04181">
    <property type="entry name" value="NTP_transferase"/>
    <property type="match status" value="1"/>
</dbReference>
<dbReference type="InterPro" id="IPR005835">
    <property type="entry name" value="NTP_transferase_dom"/>
</dbReference>
<dbReference type="Pfam" id="PF25087">
    <property type="entry name" value="GMPPB_C"/>
    <property type="match status" value="1"/>
</dbReference>